<dbReference type="RefSeq" id="WP_316966038.1">
    <property type="nucleotide sequence ID" value="NZ_JARFPK010000010.1"/>
</dbReference>
<name>A0ABT5X6H6_9EURY</name>
<gene>
    <name evidence="1" type="ORF">P0O15_03770</name>
</gene>
<evidence type="ECO:0000313" key="2">
    <source>
        <dbReference type="Proteomes" id="UP001220010"/>
    </source>
</evidence>
<accession>A0ABT5X6H6</accession>
<keyword evidence="2" id="KW-1185">Reference proteome</keyword>
<protein>
    <submittedName>
        <fullName evidence="1">Uncharacterized protein</fullName>
    </submittedName>
</protein>
<organism evidence="1 2">
    <name type="scientific">Candidatus Methanocrinis natronophilus</name>
    <dbReference type="NCBI Taxonomy" id="3033396"/>
    <lineage>
        <taxon>Archaea</taxon>
        <taxon>Methanobacteriati</taxon>
        <taxon>Methanobacteriota</taxon>
        <taxon>Stenosarchaea group</taxon>
        <taxon>Methanomicrobia</taxon>
        <taxon>Methanotrichales</taxon>
        <taxon>Methanotrichaceae</taxon>
        <taxon>Methanocrinis</taxon>
    </lineage>
</organism>
<comment type="caution">
    <text evidence="1">The sequence shown here is derived from an EMBL/GenBank/DDBJ whole genome shotgun (WGS) entry which is preliminary data.</text>
</comment>
<proteinExistence type="predicted"/>
<dbReference type="EMBL" id="JARFPK010000010">
    <property type="protein sequence ID" value="MDF0590290.1"/>
    <property type="molecule type" value="Genomic_DNA"/>
</dbReference>
<evidence type="ECO:0000313" key="1">
    <source>
        <dbReference type="EMBL" id="MDF0590290.1"/>
    </source>
</evidence>
<reference evidence="1 2" key="1">
    <citation type="submission" date="2023-03" db="EMBL/GenBank/DDBJ databases">
        <title>WGS of Methanotrichaceae archaeon Mx.</title>
        <authorList>
            <person name="Sorokin D.Y."/>
            <person name="Merkel A.Y."/>
        </authorList>
    </citation>
    <scope>NUCLEOTIDE SEQUENCE [LARGE SCALE GENOMIC DNA]</scope>
    <source>
        <strain evidence="1 2">Mx</strain>
    </source>
</reference>
<dbReference type="Proteomes" id="UP001220010">
    <property type="component" value="Unassembled WGS sequence"/>
</dbReference>
<sequence length="633" mass="73141">MRGYKPTKWPKEVTLEGRPHDVQRQNSEIDFMAADITVMAQQPGLGKTHAVIKFCEENPTKRILYLTNRHRLIKEITRKLNRGIHWYGFGYLEDGIPKGCPKFLDSTVQRLYNSGLSPLMICGVTKCDKAADKTAPCLYFKQFQQFQETGLVFAPVEYINTEHLWEGDDFRFDICFLDESILKTEEISFDMEETLKALESMERFADVQYIKTLIETKNYKGLSDKRSMIVGVVLGCLTKAAYAKDYDAIDSIRKFNVDKIIEFGRYDSLYGDKSYQHGVARPIIKRYEKYYKPFSYKIFEIAQKVPVVMLDASFEKGLFLGHLTSFNFEYGLERDLEIVIYRSKVENPNSVIFRMNPKSAHPKVNFTDPRYKDSTLEGVNSDLKNIISIFGPENVGVITYKELTYDNVVTNREEFSGIEAMHYGNLLGSNSLEGRKVLVILGSYDIPRKQVADEINKHYLTFFDEDNITDAKELKELCDPSSGEYVEGPWQKDNEDGYRGLWEKDGSDPEIFSLPWLMAKAYGLNEVYQALHRSRFLINDVIIFAYCHLPDAVFNEAPIIKVYRDGTENLFGELRDKHYKPRTDMNKVVAIVKDLDEGLSPTNICRNYRIREDGARGNMRGMKEILKFCRRDP</sequence>